<gene>
    <name evidence="1" type="ORF">HAX54_023913</name>
</gene>
<dbReference type="Proteomes" id="UP000823775">
    <property type="component" value="Unassembled WGS sequence"/>
</dbReference>
<evidence type="ECO:0000313" key="2">
    <source>
        <dbReference type="Proteomes" id="UP000823775"/>
    </source>
</evidence>
<protein>
    <submittedName>
        <fullName evidence="1">Uncharacterized protein</fullName>
    </submittedName>
</protein>
<sequence length="73" mass="8390">LVTYMQRLGAMTHVLLLKLHDYESTRRASMPRPWSRNAGSVARMCPAHPLFWALNVSKLNFNPCHNLDHSSSR</sequence>
<evidence type="ECO:0000313" key="1">
    <source>
        <dbReference type="EMBL" id="MCD9639401.1"/>
    </source>
</evidence>
<dbReference type="EMBL" id="JACEIK010002901">
    <property type="protein sequence ID" value="MCD9639401.1"/>
    <property type="molecule type" value="Genomic_DNA"/>
</dbReference>
<keyword evidence="2" id="KW-1185">Reference proteome</keyword>
<accession>A0ABS8UX54</accession>
<comment type="caution">
    <text evidence="1">The sequence shown here is derived from an EMBL/GenBank/DDBJ whole genome shotgun (WGS) entry which is preliminary data.</text>
</comment>
<name>A0ABS8UX54_DATST</name>
<reference evidence="1 2" key="1">
    <citation type="journal article" date="2021" name="BMC Genomics">
        <title>Datura genome reveals duplications of psychoactive alkaloid biosynthetic genes and high mutation rate following tissue culture.</title>
        <authorList>
            <person name="Rajewski A."/>
            <person name="Carter-House D."/>
            <person name="Stajich J."/>
            <person name="Litt A."/>
        </authorList>
    </citation>
    <scope>NUCLEOTIDE SEQUENCE [LARGE SCALE GENOMIC DNA]</scope>
    <source>
        <strain evidence="1">AR-01</strain>
    </source>
</reference>
<organism evidence="1 2">
    <name type="scientific">Datura stramonium</name>
    <name type="common">Jimsonweed</name>
    <name type="synonym">Common thornapple</name>
    <dbReference type="NCBI Taxonomy" id="4076"/>
    <lineage>
        <taxon>Eukaryota</taxon>
        <taxon>Viridiplantae</taxon>
        <taxon>Streptophyta</taxon>
        <taxon>Embryophyta</taxon>
        <taxon>Tracheophyta</taxon>
        <taxon>Spermatophyta</taxon>
        <taxon>Magnoliopsida</taxon>
        <taxon>eudicotyledons</taxon>
        <taxon>Gunneridae</taxon>
        <taxon>Pentapetalae</taxon>
        <taxon>asterids</taxon>
        <taxon>lamiids</taxon>
        <taxon>Solanales</taxon>
        <taxon>Solanaceae</taxon>
        <taxon>Solanoideae</taxon>
        <taxon>Datureae</taxon>
        <taxon>Datura</taxon>
    </lineage>
</organism>
<feature type="non-terminal residue" evidence="1">
    <location>
        <position position="1"/>
    </location>
</feature>
<proteinExistence type="predicted"/>